<dbReference type="PANTHER" id="PTHR18964">
    <property type="entry name" value="ROK (REPRESSOR, ORF, KINASE) FAMILY"/>
    <property type="match status" value="1"/>
</dbReference>
<dbReference type="InterPro" id="IPR036390">
    <property type="entry name" value="WH_DNA-bd_sf"/>
</dbReference>
<dbReference type="SUPFAM" id="SSF53067">
    <property type="entry name" value="Actin-like ATPase domain"/>
    <property type="match status" value="1"/>
</dbReference>
<proteinExistence type="inferred from homology"/>
<dbReference type="PANTHER" id="PTHR18964:SF149">
    <property type="entry name" value="BIFUNCTIONAL UDP-N-ACETYLGLUCOSAMINE 2-EPIMERASE_N-ACETYLMANNOSAMINE KINASE"/>
    <property type="match status" value="1"/>
</dbReference>
<protein>
    <submittedName>
        <fullName evidence="2">ROK family protein</fullName>
    </submittedName>
</protein>
<dbReference type="Proteomes" id="UP001611548">
    <property type="component" value="Unassembled WGS sequence"/>
</dbReference>
<keyword evidence="3" id="KW-1185">Reference proteome</keyword>
<dbReference type="SUPFAM" id="SSF46785">
    <property type="entry name" value="Winged helix' DNA-binding domain"/>
    <property type="match status" value="1"/>
</dbReference>
<dbReference type="EMBL" id="JBIRWE010000001">
    <property type="protein sequence ID" value="MFI1963128.1"/>
    <property type="molecule type" value="Genomic_DNA"/>
</dbReference>
<dbReference type="PROSITE" id="PS01125">
    <property type="entry name" value="ROK"/>
    <property type="match status" value="1"/>
</dbReference>
<name>A0ABW7UKD5_9ACTN</name>
<dbReference type="RefSeq" id="WP_055471651.1">
    <property type="nucleotide sequence ID" value="NZ_JBIRWE010000001.1"/>
</dbReference>
<dbReference type="InterPro" id="IPR049874">
    <property type="entry name" value="ROK_cs"/>
</dbReference>
<dbReference type="InterPro" id="IPR036388">
    <property type="entry name" value="WH-like_DNA-bd_sf"/>
</dbReference>
<comment type="caution">
    <text evidence="2">The sequence shown here is derived from an EMBL/GenBank/DDBJ whole genome shotgun (WGS) entry which is preliminary data.</text>
</comment>
<dbReference type="InterPro" id="IPR000600">
    <property type="entry name" value="ROK"/>
</dbReference>
<dbReference type="Gene3D" id="1.10.10.10">
    <property type="entry name" value="Winged helix-like DNA-binding domain superfamily/Winged helix DNA-binding domain"/>
    <property type="match status" value="1"/>
</dbReference>
<accession>A0ABW7UKD5</accession>
<evidence type="ECO:0000256" key="1">
    <source>
        <dbReference type="ARBA" id="ARBA00006479"/>
    </source>
</evidence>
<evidence type="ECO:0000313" key="2">
    <source>
        <dbReference type="EMBL" id="MFI1963128.1"/>
    </source>
</evidence>
<dbReference type="Pfam" id="PF00480">
    <property type="entry name" value="ROK"/>
    <property type="match status" value="1"/>
</dbReference>
<dbReference type="Gene3D" id="3.30.420.40">
    <property type="match status" value="2"/>
</dbReference>
<dbReference type="InterPro" id="IPR043129">
    <property type="entry name" value="ATPase_NBD"/>
</dbReference>
<reference evidence="2 3" key="1">
    <citation type="submission" date="2024-10" db="EMBL/GenBank/DDBJ databases">
        <title>The Natural Products Discovery Center: Release of the First 8490 Sequenced Strains for Exploring Actinobacteria Biosynthetic Diversity.</title>
        <authorList>
            <person name="Kalkreuter E."/>
            <person name="Kautsar S.A."/>
            <person name="Yang D."/>
            <person name="Bader C.D."/>
            <person name="Teijaro C.N."/>
            <person name="Fluegel L."/>
            <person name="Davis C.M."/>
            <person name="Simpson J.R."/>
            <person name="Lauterbach L."/>
            <person name="Steele A.D."/>
            <person name="Gui C."/>
            <person name="Meng S."/>
            <person name="Li G."/>
            <person name="Viehrig K."/>
            <person name="Ye F."/>
            <person name="Su P."/>
            <person name="Kiefer A.F."/>
            <person name="Nichols A."/>
            <person name="Cepeda A.J."/>
            <person name="Yan W."/>
            <person name="Fan B."/>
            <person name="Jiang Y."/>
            <person name="Adhikari A."/>
            <person name="Zheng C.-J."/>
            <person name="Schuster L."/>
            <person name="Cowan T.M."/>
            <person name="Smanski M.J."/>
            <person name="Chevrette M.G."/>
            <person name="De Carvalho L.P.S."/>
            <person name="Shen B."/>
        </authorList>
    </citation>
    <scope>NUCLEOTIDE SEQUENCE [LARGE SCALE GENOMIC DNA]</scope>
    <source>
        <strain evidence="2 3">NPDC020327</strain>
    </source>
</reference>
<gene>
    <name evidence="2" type="ORF">ACH429_03145</name>
</gene>
<sequence>MTRARIAVTDLIREPTRAEMFALVLTAGPISRTGLSRRMRLAPSTVTRLLPPLLEHDFLRETDAAPRGRGRPQRMLEVNPDRHVAVGIKIGPAQVSGVITNMAAQVLARAELPIPDPRPDTAFAAAAAVTRDLLAAVPHGAERALGVGVGVGGHVDSASGVCRYSAILDWQNVDVAGPLAAATGMPVTVNNDVNTLAVAEHWFGEGRDVASFAVVTVGPGIGCGLVLNGELFAGSGGIAGELGHLPQDPAGPMCGCGSRGCLEALASDRAVLRHIRDAGPFDCPTIGEAVRLARHGPTAARAVARAAFAEAGTALGRGLAGLCNLLNLQKIIVAGEGAAAYDLFGPAMQDALAAHAFSDAARDCALHVDPVHHGLWARGAASLAIRQAVDTAVR</sequence>
<organism evidence="2 3">
    <name type="scientific">Streptomyces pathocidini</name>
    <dbReference type="NCBI Taxonomy" id="1650571"/>
    <lineage>
        <taxon>Bacteria</taxon>
        <taxon>Bacillati</taxon>
        <taxon>Actinomycetota</taxon>
        <taxon>Actinomycetes</taxon>
        <taxon>Kitasatosporales</taxon>
        <taxon>Streptomycetaceae</taxon>
        <taxon>Streptomyces</taxon>
    </lineage>
</organism>
<comment type="similarity">
    <text evidence="1">Belongs to the ROK (NagC/XylR) family.</text>
</comment>
<dbReference type="CDD" id="cd24073">
    <property type="entry name" value="ASKHA_ATPase_ROK_CYANR"/>
    <property type="match status" value="1"/>
</dbReference>
<evidence type="ECO:0000313" key="3">
    <source>
        <dbReference type="Proteomes" id="UP001611548"/>
    </source>
</evidence>